<evidence type="ECO:0000256" key="1">
    <source>
        <dbReference type="ARBA" id="ARBA00004442"/>
    </source>
</evidence>
<dbReference type="PROSITE" id="PS51257">
    <property type="entry name" value="PROKAR_LIPOPROTEIN"/>
    <property type="match status" value="1"/>
</dbReference>
<dbReference type="Pfam" id="PF00691">
    <property type="entry name" value="OmpA"/>
    <property type="match status" value="1"/>
</dbReference>
<accession>A0A1G6LVW0</accession>
<evidence type="ECO:0000256" key="5">
    <source>
        <dbReference type="SAM" id="SignalP"/>
    </source>
</evidence>
<dbReference type="PRINTS" id="PR01021">
    <property type="entry name" value="OMPADOMAIN"/>
</dbReference>
<dbReference type="PANTHER" id="PTHR30329:SF21">
    <property type="entry name" value="LIPOPROTEIN YIAD-RELATED"/>
    <property type="match status" value="1"/>
</dbReference>
<evidence type="ECO:0000313" key="8">
    <source>
        <dbReference type="Proteomes" id="UP000198925"/>
    </source>
</evidence>
<dbReference type="AlphaFoldDB" id="A0A1G6LVW0"/>
<dbReference type="InterPro" id="IPR006664">
    <property type="entry name" value="OMP_bac"/>
</dbReference>
<reference evidence="7 8" key="1">
    <citation type="submission" date="2016-10" db="EMBL/GenBank/DDBJ databases">
        <authorList>
            <person name="de Groot N.N."/>
        </authorList>
    </citation>
    <scope>NUCLEOTIDE SEQUENCE [LARGE SCALE GENOMIC DNA]</scope>
    <source>
        <strain evidence="7 8">CPCC 100156</strain>
    </source>
</reference>
<dbReference type="EMBL" id="FMZX01000001">
    <property type="protein sequence ID" value="SDC47393.1"/>
    <property type="molecule type" value="Genomic_DNA"/>
</dbReference>
<feature type="chain" id="PRO_5011545678" evidence="5">
    <location>
        <begin position="17"/>
        <end position="130"/>
    </location>
</feature>
<dbReference type="OrthoDB" id="7273828at2"/>
<dbReference type="InterPro" id="IPR036737">
    <property type="entry name" value="OmpA-like_sf"/>
</dbReference>
<protein>
    <submittedName>
        <fullName evidence="7">OmpA family protein</fullName>
    </submittedName>
</protein>
<dbReference type="SUPFAM" id="SSF103088">
    <property type="entry name" value="OmpA-like"/>
    <property type="match status" value="1"/>
</dbReference>
<keyword evidence="8" id="KW-1185">Reference proteome</keyword>
<dbReference type="GO" id="GO:0009279">
    <property type="term" value="C:cell outer membrane"/>
    <property type="evidence" value="ECO:0007669"/>
    <property type="project" value="UniProtKB-SubCell"/>
</dbReference>
<keyword evidence="3" id="KW-0998">Cell outer membrane</keyword>
<proteinExistence type="predicted"/>
<organism evidence="7 8">
    <name type="scientific">Belnapia rosea</name>
    <dbReference type="NCBI Taxonomy" id="938405"/>
    <lineage>
        <taxon>Bacteria</taxon>
        <taxon>Pseudomonadati</taxon>
        <taxon>Pseudomonadota</taxon>
        <taxon>Alphaproteobacteria</taxon>
        <taxon>Acetobacterales</taxon>
        <taxon>Roseomonadaceae</taxon>
        <taxon>Belnapia</taxon>
    </lineage>
</organism>
<dbReference type="PROSITE" id="PS51123">
    <property type="entry name" value="OMPA_2"/>
    <property type="match status" value="1"/>
</dbReference>
<evidence type="ECO:0000256" key="2">
    <source>
        <dbReference type="ARBA" id="ARBA00023136"/>
    </source>
</evidence>
<dbReference type="InterPro" id="IPR050330">
    <property type="entry name" value="Bact_OuterMem_StrucFunc"/>
</dbReference>
<sequence>MRRRFLAAALPMLALAACQTPGPAPVASRSVVFFTADSAALDENAASLVSEVAERAKANPSAPVRIRGFTAPEGSAGFNRSLSEARARNVADVLVAAGIDRSRIRIEPRGPVAFEMIPTESRRVEILLGG</sequence>
<feature type="signal peptide" evidence="5">
    <location>
        <begin position="1"/>
        <end position="16"/>
    </location>
</feature>
<evidence type="ECO:0000256" key="3">
    <source>
        <dbReference type="ARBA" id="ARBA00023237"/>
    </source>
</evidence>
<name>A0A1G6LVW0_9PROT</name>
<evidence type="ECO:0000313" key="7">
    <source>
        <dbReference type="EMBL" id="SDC47393.1"/>
    </source>
</evidence>
<gene>
    <name evidence="7" type="ORF">SAMN04487779_10011026</name>
</gene>
<dbReference type="Proteomes" id="UP000198925">
    <property type="component" value="Unassembled WGS sequence"/>
</dbReference>
<evidence type="ECO:0000256" key="4">
    <source>
        <dbReference type="PROSITE-ProRule" id="PRU00473"/>
    </source>
</evidence>
<dbReference type="PANTHER" id="PTHR30329">
    <property type="entry name" value="STATOR ELEMENT OF FLAGELLAR MOTOR COMPLEX"/>
    <property type="match status" value="1"/>
</dbReference>
<dbReference type="InterPro" id="IPR006665">
    <property type="entry name" value="OmpA-like"/>
</dbReference>
<dbReference type="CDD" id="cd07185">
    <property type="entry name" value="OmpA_C-like"/>
    <property type="match status" value="1"/>
</dbReference>
<comment type="subcellular location">
    <subcellularLocation>
        <location evidence="1">Cell outer membrane</location>
    </subcellularLocation>
</comment>
<dbReference type="STRING" id="938405.SAMN02927895_01674"/>
<dbReference type="RefSeq" id="WP_090562211.1">
    <property type="nucleotide sequence ID" value="NZ_FMXZ01000003.1"/>
</dbReference>
<evidence type="ECO:0000259" key="6">
    <source>
        <dbReference type="PROSITE" id="PS51123"/>
    </source>
</evidence>
<dbReference type="Gene3D" id="3.30.1330.60">
    <property type="entry name" value="OmpA-like domain"/>
    <property type="match status" value="1"/>
</dbReference>
<keyword evidence="2 4" id="KW-0472">Membrane</keyword>
<keyword evidence="5" id="KW-0732">Signal</keyword>
<feature type="domain" description="OmpA-like" evidence="6">
    <location>
        <begin position="21"/>
        <end position="130"/>
    </location>
</feature>